<feature type="signal peptide" evidence="1">
    <location>
        <begin position="1"/>
        <end position="23"/>
    </location>
</feature>
<dbReference type="InterPro" id="IPR046863">
    <property type="entry name" value="MbnP-like_dom"/>
</dbReference>
<evidence type="ECO:0000259" key="2">
    <source>
        <dbReference type="Pfam" id="PF20243"/>
    </source>
</evidence>
<gene>
    <name evidence="3" type="ORF">GCM10007935_41580</name>
</gene>
<feature type="domain" description="Copper-binding protein MbnP-like" evidence="2">
    <location>
        <begin position="29"/>
        <end position="264"/>
    </location>
</feature>
<dbReference type="Pfam" id="PF20243">
    <property type="entry name" value="MbnP"/>
    <property type="match status" value="1"/>
</dbReference>
<proteinExistence type="predicted"/>
<comment type="caution">
    <text evidence="3">The sequence shown here is derived from an EMBL/GenBank/DDBJ whole genome shotgun (WGS) entry which is preliminary data.</text>
</comment>
<dbReference type="EMBL" id="BSPB01000075">
    <property type="protein sequence ID" value="GLS16714.1"/>
    <property type="molecule type" value="Genomic_DNA"/>
</dbReference>
<evidence type="ECO:0000313" key="3">
    <source>
        <dbReference type="EMBL" id="GLS16714.1"/>
    </source>
</evidence>
<dbReference type="InterPro" id="IPR023977">
    <property type="entry name" value="MbnP-like"/>
</dbReference>
<dbReference type="Proteomes" id="UP001156903">
    <property type="component" value="Unassembled WGS sequence"/>
</dbReference>
<evidence type="ECO:0000256" key="1">
    <source>
        <dbReference type="SAM" id="SignalP"/>
    </source>
</evidence>
<dbReference type="PROSITE" id="PS51257">
    <property type="entry name" value="PROKAR_LIPOPROTEIN"/>
    <property type="match status" value="1"/>
</dbReference>
<keyword evidence="1" id="KW-0732">Signal</keyword>
<accession>A0ABQ6CA81</accession>
<organism evidence="3 4">
    <name type="scientific">Hydrogenophaga electricum</name>
    <dbReference type="NCBI Taxonomy" id="1230953"/>
    <lineage>
        <taxon>Bacteria</taxon>
        <taxon>Pseudomonadati</taxon>
        <taxon>Pseudomonadota</taxon>
        <taxon>Betaproteobacteria</taxon>
        <taxon>Burkholderiales</taxon>
        <taxon>Comamonadaceae</taxon>
        <taxon>Hydrogenophaga</taxon>
    </lineage>
</organism>
<reference evidence="4" key="1">
    <citation type="journal article" date="2019" name="Int. J. Syst. Evol. Microbiol.">
        <title>The Global Catalogue of Microorganisms (GCM) 10K type strain sequencing project: providing services to taxonomists for standard genome sequencing and annotation.</title>
        <authorList>
            <consortium name="The Broad Institute Genomics Platform"/>
            <consortium name="The Broad Institute Genome Sequencing Center for Infectious Disease"/>
            <person name="Wu L."/>
            <person name="Ma J."/>
        </authorList>
    </citation>
    <scope>NUCLEOTIDE SEQUENCE [LARGE SCALE GENOMIC DNA]</scope>
    <source>
        <strain evidence="4">NBRC 109341</strain>
    </source>
</reference>
<keyword evidence="4" id="KW-1185">Reference proteome</keyword>
<evidence type="ECO:0000313" key="4">
    <source>
        <dbReference type="Proteomes" id="UP001156903"/>
    </source>
</evidence>
<protein>
    <submittedName>
        <fullName evidence="3">Metallo-mystery pair system four-Cys motif protein</fullName>
    </submittedName>
</protein>
<feature type="chain" id="PRO_5045948702" evidence="1">
    <location>
        <begin position="24"/>
        <end position="297"/>
    </location>
</feature>
<dbReference type="NCBIfam" id="TIGR04052">
    <property type="entry name" value="MbnP_like_WxW"/>
    <property type="match status" value="1"/>
</dbReference>
<name>A0ABQ6CA81_9BURK</name>
<sequence length="297" mass="30806">MHRPFLLATSLALSALLAACASAPTASGTQPVTLNFAAEVLGQPFQCGQRYTGIGSTGSTVTPSDFRFYVSEVHLLTAGGEAVPVQLAQDGVWQFQNVALLDFENGAGVCRNGTTGMNTQVRGTVPAGSYTGVRFTLGVPFALNHGDPTVAPSPLNSTAMFWNWQGGYKFLKFDTTSSGLSPEKPGAAGPQGPTTRYSVHLGSTVCAAASRTSAPSACQNPNRVVVAFPDFDPGRHTVVADIGRVLAQANVDVNAPQTSPGCMSFPGDADCPPVMGALGLPFDGQPAAGLQQLFSRR</sequence>